<dbReference type="OrthoDB" id="3060688at2759"/>
<gene>
    <name evidence="2" type="ORF">GALMADRAFT_135338</name>
</gene>
<evidence type="ECO:0000313" key="3">
    <source>
        <dbReference type="Proteomes" id="UP000027222"/>
    </source>
</evidence>
<dbReference type="AlphaFoldDB" id="A0A067TQ03"/>
<accession>A0A067TQ03</accession>
<feature type="coiled-coil region" evidence="1">
    <location>
        <begin position="349"/>
        <end position="377"/>
    </location>
</feature>
<reference evidence="3" key="1">
    <citation type="journal article" date="2014" name="Proc. Natl. Acad. Sci. U.S.A.">
        <title>Extensive sampling of basidiomycete genomes demonstrates inadequacy of the white-rot/brown-rot paradigm for wood decay fungi.</title>
        <authorList>
            <person name="Riley R."/>
            <person name="Salamov A.A."/>
            <person name="Brown D.W."/>
            <person name="Nagy L.G."/>
            <person name="Floudas D."/>
            <person name="Held B.W."/>
            <person name="Levasseur A."/>
            <person name="Lombard V."/>
            <person name="Morin E."/>
            <person name="Otillar R."/>
            <person name="Lindquist E.A."/>
            <person name="Sun H."/>
            <person name="LaButti K.M."/>
            <person name="Schmutz J."/>
            <person name="Jabbour D."/>
            <person name="Luo H."/>
            <person name="Baker S.E."/>
            <person name="Pisabarro A.G."/>
            <person name="Walton J.D."/>
            <person name="Blanchette R.A."/>
            <person name="Henrissat B."/>
            <person name="Martin F."/>
            <person name="Cullen D."/>
            <person name="Hibbett D.S."/>
            <person name="Grigoriev I.V."/>
        </authorList>
    </citation>
    <scope>NUCLEOTIDE SEQUENCE [LARGE SCALE GENOMIC DNA]</scope>
    <source>
        <strain evidence="3">CBS 339.88</strain>
    </source>
</reference>
<evidence type="ECO:0000313" key="2">
    <source>
        <dbReference type="EMBL" id="KDR81954.1"/>
    </source>
</evidence>
<proteinExistence type="predicted"/>
<protein>
    <submittedName>
        <fullName evidence="2">Uncharacterized protein</fullName>
    </submittedName>
</protein>
<name>A0A067TQ03_GALM3</name>
<keyword evidence="3" id="KW-1185">Reference proteome</keyword>
<organism evidence="2 3">
    <name type="scientific">Galerina marginata (strain CBS 339.88)</name>
    <dbReference type="NCBI Taxonomy" id="685588"/>
    <lineage>
        <taxon>Eukaryota</taxon>
        <taxon>Fungi</taxon>
        <taxon>Dikarya</taxon>
        <taxon>Basidiomycota</taxon>
        <taxon>Agaricomycotina</taxon>
        <taxon>Agaricomycetes</taxon>
        <taxon>Agaricomycetidae</taxon>
        <taxon>Agaricales</taxon>
        <taxon>Agaricineae</taxon>
        <taxon>Strophariaceae</taxon>
        <taxon>Galerina</taxon>
    </lineage>
</organism>
<dbReference type="EMBL" id="KL142370">
    <property type="protein sequence ID" value="KDR81954.1"/>
    <property type="molecule type" value="Genomic_DNA"/>
</dbReference>
<evidence type="ECO:0000256" key="1">
    <source>
        <dbReference type="SAM" id="Coils"/>
    </source>
</evidence>
<sequence length="381" mass="42627">MSPALKYRGIEAWLEDNHGIGINLTAPPLIDKESHTISTVVRLQPKAGFTLHWRRATGLEPISAICRVFIQKGFFTVDTASEDFCIANLTMDKNRRVTQSRASSGHLNPPYKRHGLIRLGRESDYPSHAPRRSNIGPDSANTVPCLRLEIRRVRGTVCTPEWVIGYNDLETSVIDLDEMDVIDDEKKDMLPFVVFEFEFPDTLAAAAQDMDNQPPRVKIGTTHLKHSLTKEGIPANDGNLEKYIDVNLRSSDSQETLVVSAPSFSRAEANCSGETSSSRAPILVDDCGNEDQKPARHPSEGFVAAHAGKRKTREWDDPMKSSLLRDVKPSVKRESSILDTNLKADYCTVDQLEKELHKQLAEKIKTKQSNIEELRRLLGSE</sequence>
<dbReference type="HOGENOM" id="CLU_725716_0_0_1"/>
<dbReference type="Proteomes" id="UP000027222">
    <property type="component" value="Unassembled WGS sequence"/>
</dbReference>
<keyword evidence="1" id="KW-0175">Coiled coil</keyword>